<sequence>MDFNRRKFLSGAASVAAVASLPLSIKNALAISPSGSSLSAVKHVVIFMQENRSFDHYFGNMKGVRGYGDKAPFVQVNGQPVFNQAGTLPFRLDTGATKAQCSYGLDHSWAGGHSAWNGGKYNNWVAAKGKNTMGYFTRSEIPFHYALADAFTVCDQYFCSVMGATNPNRLYAITGTIDPQGLGGGPIIDNTEPAAGFKWTTYPERLQAAGVSWKIYQKTSDNYDDNALAWFTSFKNATPGTPLYDRAMKSVPTITNNTVDDVIAAVKTDVLNGSLPQVSWVLAPEIASEHPDHAPAAGADMMSKLLSALTADPNVWASTVFIINYDENDGYFDHALPPSPPAGTPDEFVNGTPIGLGARVPMIVASPWSTGGNVCSQVFDHTSVLRFLEVWTGVQEPNISAWRRKICGDLTSTLDFTSTSLTVPAMPNTAAALVAANSQCSSSLPYPSAPTVQAMPIPESGSKPARALPYQPNATSYIEKSTGRFWIEMSNTGSQAVHYAIAPNNYRTDAPYHYDVSPNVPVKDYFSVQSYGAGKYDLSTYAPNGFLRRFVGDINAAGAIFEITSSYNFSLLGQAQLILTMVNNGTVPIVVTVKSNAYRFDGPWTYTVAPGGTVSDFWNTEWYTHNWYDFTATIDIDSLFLRRFAGHIELNAPSVTG</sequence>
<proteinExistence type="inferred from homology"/>
<evidence type="ECO:0000256" key="3">
    <source>
        <dbReference type="ARBA" id="ARBA00022801"/>
    </source>
</evidence>
<name>A0A345P2J8_9GAMM</name>
<evidence type="ECO:0000313" key="6">
    <source>
        <dbReference type="Proteomes" id="UP000253940"/>
    </source>
</evidence>
<feature type="domain" description="Bacterial phospholipase C C-terminal" evidence="4">
    <location>
        <begin position="571"/>
        <end position="647"/>
    </location>
</feature>
<dbReference type="InterPro" id="IPR017850">
    <property type="entry name" value="Alkaline_phosphatase_core_sf"/>
</dbReference>
<reference evidence="5 6" key="1">
    <citation type="submission" date="2018-07" db="EMBL/GenBank/DDBJ databases">
        <title>Genome sequencing of Moraxellaceae gen. HYN0046.</title>
        <authorList>
            <person name="Kim M."/>
            <person name="Yi H."/>
        </authorList>
    </citation>
    <scope>NUCLEOTIDE SEQUENCE [LARGE SCALE GENOMIC DNA]</scope>
    <source>
        <strain evidence="5 6">HYN0046</strain>
    </source>
</reference>
<keyword evidence="6" id="KW-1185">Reference proteome</keyword>
<accession>A0A345P2J8</accession>
<evidence type="ECO:0000256" key="2">
    <source>
        <dbReference type="ARBA" id="ARBA00012018"/>
    </source>
</evidence>
<dbReference type="GO" id="GO:0016042">
    <property type="term" value="P:lipid catabolic process"/>
    <property type="evidence" value="ECO:0007669"/>
    <property type="project" value="InterPro"/>
</dbReference>
<dbReference type="CDD" id="cd16014">
    <property type="entry name" value="PLC"/>
    <property type="match status" value="1"/>
</dbReference>
<dbReference type="Proteomes" id="UP000253940">
    <property type="component" value="Chromosome"/>
</dbReference>
<dbReference type="OrthoDB" id="9770871at2"/>
<keyword evidence="3" id="KW-0378">Hydrolase</keyword>
<dbReference type="InterPro" id="IPR007312">
    <property type="entry name" value="Phosphoesterase"/>
</dbReference>
<organism evidence="5 6">
    <name type="scientific">Aquirhabdus parva</name>
    <dbReference type="NCBI Taxonomy" id="2283318"/>
    <lineage>
        <taxon>Bacteria</taxon>
        <taxon>Pseudomonadati</taxon>
        <taxon>Pseudomonadota</taxon>
        <taxon>Gammaproteobacteria</taxon>
        <taxon>Moraxellales</taxon>
        <taxon>Moraxellaceae</taxon>
        <taxon>Aquirhabdus</taxon>
    </lineage>
</organism>
<dbReference type="InterPro" id="IPR008475">
    <property type="entry name" value="PLipase_C_C"/>
</dbReference>
<dbReference type="PANTHER" id="PTHR31956:SF1">
    <property type="entry name" value="NON-SPECIFIC PHOSPHOLIPASE C1"/>
    <property type="match status" value="1"/>
</dbReference>
<dbReference type="NCBIfam" id="TIGR03396">
    <property type="entry name" value="PC_PLC"/>
    <property type="match status" value="1"/>
</dbReference>
<dbReference type="Pfam" id="PF04185">
    <property type="entry name" value="Phosphoesterase"/>
    <property type="match status" value="1"/>
</dbReference>
<dbReference type="PANTHER" id="PTHR31956">
    <property type="entry name" value="NON-SPECIFIC PHOSPHOLIPASE C4-RELATED"/>
    <property type="match status" value="1"/>
</dbReference>
<dbReference type="InterPro" id="IPR017767">
    <property type="entry name" value="PC-PLC"/>
</dbReference>
<evidence type="ECO:0000259" key="4">
    <source>
        <dbReference type="Pfam" id="PF05506"/>
    </source>
</evidence>
<dbReference type="PROSITE" id="PS51318">
    <property type="entry name" value="TAT"/>
    <property type="match status" value="1"/>
</dbReference>
<dbReference type="Pfam" id="PF05506">
    <property type="entry name" value="PLipase_C_C"/>
    <property type="match status" value="2"/>
</dbReference>
<dbReference type="GO" id="GO:0034480">
    <property type="term" value="F:phosphatidylcholine phospholipase C activity"/>
    <property type="evidence" value="ECO:0007669"/>
    <property type="project" value="UniProtKB-EC"/>
</dbReference>
<dbReference type="KEGG" id="mbah:HYN46_00480"/>
<dbReference type="EMBL" id="CP031222">
    <property type="protein sequence ID" value="AXI01507.1"/>
    <property type="molecule type" value="Genomic_DNA"/>
</dbReference>
<comment type="similarity">
    <text evidence="1">Belongs to the bacterial phospholipase C family.</text>
</comment>
<gene>
    <name evidence="5" type="ORF">HYN46_00480</name>
</gene>
<dbReference type="InterPro" id="IPR006311">
    <property type="entry name" value="TAT_signal"/>
</dbReference>
<evidence type="ECO:0000313" key="5">
    <source>
        <dbReference type="EMBL" id="AXI01507.1"/>
    </source>
</evidence>
<dbReference type="EC" id="3.1.4.3" evidence="2"/>
<evidence type="ECO:0000256" key="1">
    <source>
        <dbReference type="ARBA" id="ARBA00009717"/>
    </source>
</evidence>
<dbReference type="RefSeq" id="WP_114897617.1">
    <property type="nucleotide sequence ID" value="NZ_CP031222.1"/>
</dbReference>
<protein>
    <recommendedName>
        <fullName evidence="2">phospholipase C</fullName>
        <ecNumber evidence="2">3.1.4.3</ecNumber>
    </recommendedName>
</protein>
<dbReference type="Gene3D" id="3.40.720.10">
    <property type="entry name" value="Alkaline Phosphatase, subunit A"/>
    <property type="match status" value="1"/>
</dbReference>
<dbReference type="AlphaFoldDB" id="A0A345P2J8"/>
<feature type="domain" description="Bacterial phospholipase C C-terminal" evidence="4">
    <location>
        <begin position="464"/>
        <end position="553"/>
    </location>
</feature>